<evidence type="ECO:0000259" key="3">
    <source>
        <dbReference type="Pfam" id="PF24994"/>
    </source>
</evidence>
<feature type="domain" description="GIL1/IRKI C-terminal" evidence="3">
    <location>
        <begin position="374"/>
        <end position="424"/>
    </location>
</feature>
<feature type="domain" description="DUF641" evidence="2">
    <location>
        <begin position="72"/>
        <end position="189"/>
    </location>
</feature>
<protein>
    <submittedName>
        <fullName evidence="4">Uncharacterized protein</fullName>
    </submittedName>
</protein>
<feature type="region of interest" description="Disordered" evidence="1">
    <location>
        <begin position="33"/>
        <end position="69"/>
    </location>
</feature>
<dbReference type="EMBL" id="CM016556">
    <property type="protein sequence ID" value="TKW17470.1"/>
    <property type="molecule type" value="Genomic_DNA"/>
</dbReference>
<dbReference type="PANTHER" id="PTHR31161">
    <property type="entry name" value="PROTEIN GRAVITROPIC IN THE LIGHT 1"/>
    <property type="match status" value="1"/>
</dbReference>
<keyword evidence="5" id="KW-1185">Reference proteome</keyword>
<dbReference type="InterPro" id="IPR040225">
    <property type="entry name" value="GIL1-like"/>
</dbReference>
<organism evidence="4 5">
    <name type="scientific">Setaria viridis</name>
    <name type="common">Green bristlegrass</name>
    <name type="synonym">Setaria italica subsp. viridis</name>
    <dbReference type="NCBI Taxonomy" id="4556"/>
    <lineage>
        <taxon>Eukaryota</taxon>
        <taxon>Viridiplantae</taxon>
        <taxon>Streptophyta</taxon>
        <taxon>Embryophyta</taxon>
        <taxon>Tracheophyta</taxon>
        <taxon>Spermatophyta</taxon>
        <taxon>Magnoliopsida</taxon>
        <taxon>Liliopsida</taxon>
        <taxon>Poales</taxon>
        <taxon>Poaceae</taxon>
        <taxon>PACMAD clade</taxon>
        <taxon>Panicoideae</taxon>
        <taxon>Panicodae</taxon>
        <taxon>Paniceae</taxon>
        <taxon>Cenchrinae</taxon>
        <taxon>Setaria</taxon>
    </lineage>
</organism>
<dbReference type="Pfam" id="PF24994">
    <property type="entry name" value="GIL1_IRKI_C"/>
    <property type="match status" value="1"/>
</dbReference>
<sequence length="433" mass="49156">MEPAKGKMRRTSSNLLLRITDICKVHSVGVAENVGGKPKADSTGGSSEDGAHLKVHPHQVSDHESCSGSSTSRYEEAVVEKLLDAISVLKLAYVKVQQAHVPYDPEKIAAAGERFVSELEETSGLKDLYVSANKWSNPMFQSLVSSRIHEHQKLAVELQADICKKDSELVLMRAELEEVERSNMELKEKIDQRAMHGERKFDIGKGESIDMFIKLFESSSKHIHDFTKLVVGWMKVSGWDLGISKFPIDKSAVYEKRSHKKYSVEAYFACAMLMGTKEEYFSMDFYDHVMSFEDPFDALMEAPNSAFGRFCREKYLVAVPRTMEDSFFGNLDHRAFVERGGHPRTQFYQTFARMARNVWALLTVARYLKPRAEMFFVKTGVQFQKKHMESVSARLITEEAKISVGFTVMPGFKIGCTVIRCKVYLSMLNARDF</sequence>
<dbReference type="Gramene" id="TKW17470">
    <property type="protein sequence ID" value="TKW17470"/>
    <property type="gene ID" value="SEVIR_5G369100v2"/>
</dbReference>
<dbReference type="InterPro" id="IPR006943">
    <property type="entry name" value="DUF641_pln"/>
</dbReference>
<dbReference type="AlphaFoldDB" id="A0A4U6UME2"/>
<dbReference type="Pfam" id="PF04859">
    <property type="entry name" value="DUF641"/>
    <property type="match status" value="1"/>
</dbReference>
<dbReference type="InterPro" id="IPR056813">
    <property type="entry name" value="GIL1_IRKI_C"/>
</dbReference>
<gene>
    <name evidence="4" type="ORF">SEVIR_5G369100v2</name>
</gene>
<evidence type="ECO:0000313" key="4">
    <source>
        <dbReference type="EMBL" id="TKW17470.1"/>
    </source>
</evidence>
<proteinExistence type="predicted"/>
<name>A0A4U6UME2_SETVI</name>
<accession>A0A4U6UME2</accession>
<reference evidence="4" key="1">
    <citation type="submission" date="2019-03" db="EMBL/GenBank/DDBJ databases">
        <title>WGS assembly of Setaria viridis.</title>
        <authorList>
            <person name="Huang P."/>
            <person name="Jenkins J."/>
            <person name="Grimwood J."/>
            <person name="Barry K."/>
            <person name="Healey A."/>
            <person name="Mamidi S."/>
            <person name="Sreedasyam A."/>
            <person name="Shu S."/>
            <person name="Feldman M."/>
            <person name="Wu J."/>
            <person name="Yu Y."/>
            <person name="Chen C."/>
            <person name="Johnson J."/>
            <person name="Rokhsar D."/>
            <person name="Baxter I."/>
            <person name="Schmutz J."/>
            <person name="Brutnell T."/>
            <person name="Kellogg E."/>
        </authorList>
    </citation>
    <scope>NUCLEOTIDE SEQUENCE [LARGE SCALE GENOMIC DNA]</scope>
</reference>
<evidence type="ECO:0000313" key="5">
    <source>
        <dbReference type="Proteomes" id="UP000298652"/>
    </source>
</evidence>
<evidence type="ECO:0000259" key="2">
    <source>
        <dbReference type="Pfam" id="PF04859"/>
    </source>
</evidence>
<dbReference type="GO" id="GO:0009959">
    <property type="term" value="P:negative gravitropism"/>
    <property type="evidence" value="ECO:0007669"/>
    <property type="project" value="InterPro"/>
</dbReference>
<dbReference type="OMA" id="RDSEIVC"/>
<dbReference type="Proteomes" id="UP000298652">
    <property type="component" value="Chromosome 5"/>
</dbReference>
<evidence type="ECO:0000256" key="1">
    <source>
        <dbReference type="SAM" id="MobiDB-lite"/>
    </source>
</evidence>
<dbReference type="GO" id="GO:0009639">
    <property type="term" value="P:response to red or far red light"/>
    <property type="evidence" value="ECO:0007669"/>
    <property type="project" value="InterPro"/>
</dbReference>